<dbReference type="Proteomes" id="UP001295444">
    <property type="component" value="Chromosome 04"/>
</dbReference>
<gene>
    <name evidence="2" type="ORF">PECUL_23A005339</name>
</gene>
<evidence type="ECO:0000313" key="2">
    <source>
        <dbReference type="EMBL" id="CAH2284466.1"/>
    </source>
</evidence>
<protein>
    <submittedName>
        <fullName evidence="2">Uncharacterized protein</fullName>
    </submittedName>
</protein>
<proteinExistence type="predicted"/>
<dbReference type="EMBL" id="OW240915">
    <property type="protein sequence ID" value="CAH2284466.1"/>
    <property type="molecule type" value="Genomic_DNA"/>
</dbReference>
<evidence type="ECO:0000256" key="1">
    <source>
        <dbReference type="SAM" id="MobiDB-lite"/>
    </source>
</evidence>
<feature type="region of interest" description="Disordered" evidence="1">
    <location>
        <begin position="1"/>
        <end position="28"/>
    </location>
</feature>
<dbReference type="AlphaFoldDB" id="A0AAD1W2S7"/>
<sequence>MSQLGPSPAVSGADGRCPAILPNRTQPEDQTRVTLALFPPLWTGGGDPGPHPVAPTAELQPRRSDNTTLICGPSAASKMAGAMCTEGRGKNCSLPALTVISAAPGHKLDGLAAFLPRNANRRKNSHPSPQQSKPATNCAGDPIKLMTAAAQRGRNTAQRPYPPGTIDPAAKRGTPATGGDPFITLHPSCIATAPKIQRGSQWQVLLDKI</sequence>
<organism evidence="2 3">
    <name type="scientific">Pelobates cultripes</name>
    <name type="common">Western spadefoot toad</name>
    <dbReference type="NCBI Taxonomy" id="61616"/>
    <lineage>
        <taxon>Eukaryota</taxon>
        <taxon>Metazoa</taxon>
        <taxon>Chordata</taxon>
        <taxon>Craniata</taxon>
        <taxon>Vertebrata</taxon>
        <taxon>Euteleostomi</taxon>
        <taxon>Amphibia</taxon>
        <taxon>Batrachia</taxon>
        <taxon>Anura</taxon>
        <taxon>Pelobatoidea</taxon>
        <taxon>Pelobatidae</taxon>
        <taxon>Pelobates</taxon>
    </lineage>
</organism>
<name>A0AAD1W2S7_PELCU</name>
<evidence type="ECO:0000313" key="3">
    <source>
        <dbReference type="Proteomes" id="UP001295444"/>
    </source>
</evidence>
<feature type="region of interest" description="Disordered" evidence="1">
    <location>
        <begin position="119"/>
        <end position="181"/>
    </location>
</feature>
<accession>A0AAD1W2S7</accession>
<reference evidence="2" key="1">
    <citation type="submission" date="2022-03" db="EMBL/GenBank/DDBJ databases">
        <authorList>
            <person name="Alioto T."/>
            <person name="Alioto T."/>
            <person name="Gomez Garrido J."/>
        </authorList>
    </citation>
    <scope>NUCLEOTIDE SEQUENCE</scope>
</reference>
<feature type="compositionally biased region" description="Polar residues" evidence="1">
    <location>
        <begin position="126"/>
        <end position="135"/>
    </location>
</feature>
<keyword evidence="3" id="KW-1185">Reference proteome</keyword>
<feature type="region of interest" description="Disordered" evidence="1">
    <location>
        <begin position="44"/>
        <end position="66"/>
    </location>
</feature>